<comment type="caution">
    <text evidence="8">The sequence shown here is derived from an EMBL/GenBank/DDBJ whole genome shotgun (WGS) entry which is preliminary data.</text>
</comment>
<keyword evidence="5 6" id="KW-0472">Membrane</keyword>
<reference evidence="8 9" key="1">
    <citation type="submission" date="2020-04" db="EMBL/GenBank/DDBJ databases">
        <title>Sequencing and Assembly of C. fimi.</title>
        <authorList>
            <person name="Ramsey A.R."/>
        </authorList>
    </citation>
    <scope>NUCLEOTIDE SEQUENCE [LARGE SCALE GENOMIC DNA]</scope>
    <source>
        <strain evidence="8 9">SB</strain>
    </source>
</reference>
<dbReference type="GO" id="GO:0005886">
    <property type="term" value="C:plasma membrane"/>
    <property type="evidence" value="ECO:0007669"/>
    <property type="project" value="UniProtKB-SubCell"/>
</dbReference>
<evidence type="ECO:0000313" key="9">
    <source>
        <dbReference type="Proteomes" id="UP000562124"/>
    </source>
</evidence>
<evidence type="ECO:0000313" key="8">
    <source>
        <dbReference type="EMBL" id="NMR20767.1"/>
    </source>
</evidence>
<dbReference type="PANTHER" id="PTHR23427">
    <property type="entry name" value="SURFEIT LOCUS PROTEIN"/>
    <property type="match status" value="1"/>
</dbReference>
<keyword evidence="6" id="KW-1003">Cell membrane</keyword>
<comment type="subcellular location">
    <subcellularLocation>
        <location evidence="6">Cell membrane</location>
        <topology evidence="6">Multi-pass membrane protein</topology>
    </subcellularLocation>
    <subcellularLocation>
        <location evidence="1">Membrane</location>
    </subcellularLocation>
</comment>
<keyword evidence="9" id="KW-1185">Reference proteome</keyword>
<protein>
    <recommendedName>
        <fullName evidence="6">SURF1-like protein</fullName>
    </recommendedName>
</protein>
<evidence type="ECO:0000256" key="6">
    <source>
        <dbReference type="RuleBase" id="RU363076"/>
    </source>
</evidence>
<gene>
    <name evidence="8" type="ORF">HIR71_11150</name>
</gene>
<dbReference type="InterPro" id="IPR045214">
    <property type="entry name" value="Surf1/Surf4"/>
</dbReference>
<evidence type="ECO:0000256" key="4">
    <source>
        <dbReference type="ARBA" id="ARBA00022989"/>
    </source>
</evidence>
<feature type="transmembrane region" description="Helical" evidence="6">
    <location>
        <begin position="9"/>
        <end position="30"/>
    </location>
</feature>
<organism evidence="8 9">
    <name type="scientific">Cellulomonas fimi</name>
    <dbReference type="NCBI Taxonomy" id="1708"/>
    <lineage>
        <taxon>Bacteria</taxon>
        <taxon>Bacillati</taxon>
        <taxon>Actinomycetota</taxon>
        <taxon>Actinomycetes</taxon>
        <taxon>Micrococcales</taxon>
        <taxon>Cellulomonadaceae</taxon>
        <taxon>Cellulomonas</taxon>
    </lineage>
</organism>
<keyword evidence="4 6" id="KW-1133">Transmembrane helix</keyword>
<dbReference type="PANTHER" id="PTHR23427:SF2">
    <property type="entry name" value="SURFEIT LOCUS PROTEIN 1"/>
    <property type="match status" value="1"/>
</dbReference>
<evidence type="ECO:0000256" key="2">
    <source>
        <dbReference type="ARBA" id="ARBA00007165"/>
    </source>
</evidence>
<dbReference type="InterPro" id="IPR002994">
    <property type="entry name" value="Surf1/Shy1"/>
</dbReference>
<dbReference type="AlphaFoldDB" id="A0A7Y0M1L2"/>
<evidence type="ECO:0000256" key="5">
    <source>
        <dbReference type="ARBA" id="ARBA00023136"/>
    </source>
</evidence>
<evidence type="ECO:0000256" key="1">
    <source>
        <dbReference type="ARBA" id="ARBA00004370"/>
    </source>
</evidence>
<comment type="caution">
    <text evidence="6">Lacks conserved residue(s) required for the propagation of feature annotation.</text>
</comment>
<dbReference type="Proteomes" id="UP000562124">
    <property type="component" value="Unassembled WGS sequence"/>
</dbReference>
<name>A0A7Y0M1L2_CELFI</name>
<dbReference type="Pfam" id="PF02104">
    <property type="entry name" value="SURF1"/>
    <property type="match status" value="1"/>
</dbReference>
<dbReference type="CDD" id="cd06662">
    <property type="entry name" value="SURF1"/>
    <property type="match status" value="1"/>
</dbReference>
<dbReference type="EMBL" id="JABCJJ010000016">
    <property type="protein sequence ID" value="NMR20767.1"/>
    <property type="molecule type" value="Genomic_DNA"/>
</dbReference>
<dbReference type="PROSITE" id="PS50895">
    <property type="entry name" value="SURF1"/>
    <property type="match status" value="1"/>
</dbReference>
<evidence type="ECO:0000256" key="3">
    <source>
        <dbReference type="ARBA" id="ARBA00022692"/>
    </source>
</evidence>
<accession>A0A7Y0M1L2</accession>
<evidence type="ECO:0000256" key="7">
    <source>
        <dbReference type="SAM" id="MobiDB-lite"/>
    </source>
</evidence>
<keyword evidence="3 6" id="KW-0812">Transmembrane</keyword>
<comment type="similarity">
    <text evidence="2 6">Belongs to the SURF1 family.</text>
</comment>
<feature type="compositionally biased region" description="Low complexity" evidence="7">
    <location>
        <begin position="269"/>
        <end position="290"/>
    </location>
</feature>
<feature type="region of interest" description="Disordered" evidence="7">
    <location>
        <begin position="263"/>
        <end position="316"/>
    </location>
</feature>
<proteinExistence type="inferred from homology"/>
<sequence length="316" mass="32829">MSPAARRAAGLVTVAVVLAVVCGLLGWWQWTRNAARAEVIATIEAGYDAEPVPLDEVLAGPTDALGDDEVWRPVTVIGQYDAEATALLRNRPVAGQPGFHVLVPFVVTGGTGEPGSEPDGATAAGRDRPVLVVDRGWVPTGADSEQAEAVPDPPRGTVEITVRLRADEPASSRGAPAGQVQAISIDQVLAAAGLEGAEAYAAYGALAAEDPAPAQPLGRLPRPSTDPGSNLSYAFQWWTFALGALVGFSWMARRELLERGDDVDGRTTVAGGPSAVGVGSVSGRAPAPRSRPSRVHRSRGPSAEDEEDALIDAQLR</sequence>